<dbReference type="Proteomes" id="UP000185221">
    <property type="component" value="Unassembled WGS sequence"/>
</dbReference>
<feature type="region of interest" description="Disordered" evidence="1">
    <location>
        <begin position="356"/>
        <end position="385"/>
    </location>
</feature>
<dbReference type="Gene3D" id="1.20.5.320">
    <property type="entry name" value="6-Phosphogluconate Dehydrogenase, domain 3"/>
    <property type="match status" value="1"/>
</dbReference>
<feature type="region of interest" description="Disordered" evidence="1">
    <location>
        <begin position="256"/>
        <end position="289"/>
    </location>
</feature>
<organism evidence="3 4">
    <name type="scientific">Algoriphagus halophilus</name>
    <dbReference type="NCBI Taxonomy" id="226505"/>
    <lineage>
        <taxon>Bacteria</taxon>
        <taxon>Pseudomonadati</taxon>
        <taxon>Bacteroidota</taxon>
        <taxon>Cytophagia</taxon>
        <taxon>Cytophagales</taxon>
        <taxon>Cyclobacteriaceae</taxon>
        <taxon>Algoriphagus</taxon>
    </lineage>
</organism>
<dbReference type="STRING" id="226505.SAMN05444394_0070"/>
<evidence type="ECO:0000256" key="1">
    <source>
        <dbReference type="SAM" id="MobiDB-lite"/>
    </source>
</evidence>
<dbReference type="PANTHER" id="PTHR24637">
    <property type="entry name" value="COLLAGEN"/>
    <property type="match status" value="1"/>
</dbReference>
<evidence type="ECO:0000313" key="3">
    <source>
        <dbReference type="EMBL" id="SIN65099.1"/>
    </source>
</evidence>
<dbReference type="AlphaFoldDB" id="A0A1N6D2Z1"/>
<evidence type="ECO:0000256" key="2">
    <source>
        <dbReference type="SAM" id="SignalP"/>
    </source>
</evidence>
<protein>
    <recommendedName>
        <fullName evidence="5">Collagen triple helix repeat-containing protein</fullName>
    </recommendedName>
</protein>
<feature type="signal peptide" evidence="2">
    <location>
        <begin position="1"/>
        <end position="19"/>
    </location>
</feature>
<accession>A0A1N6D2Z1</accession>
<evidence type="ECO:0000313" key="4">
    <source>
        <dbReference type="Proteomes" id="UP000185221"/>
    </source>
</evidence>
<name>A0A1N6D2Z1_9BACT</name>
<dbReference type="EMBL" id="FSRC01000001">
    <property type="protein sequence ID" value="SIN65099.1"/>
    <property type="molecule type" value="Genomic_DNA"/>
</dbReference>
<feature type="chain" id="PRO_5013111155" description="Collagen triple helix repeat-containing protein" evidence="2">
    <location>
        <begin position="20"/>
        <end position="745"/>
    </location>
</feature>
<feature type="compositionally biased region" description="Low complexity" evidence="1">
    <location>
        <begin position="265"/>
        <end position="289"/>
    </location>
</feature>
<evidence type="ECO:0008006" key="5">
    <source>
        <dbReference type="Google" id="ProtNLM"/>
    </source>
</evidence>
<sequence>MKKVLLVSFLALFVGVAHAQVGIGTENPHPSTILHIESSNLGILIPRLSLNSPEDAALLPGGPVDGLLVFNITQSETIAPGFYFWRDGSWNRVLDSDNLDNIEDQLAVVDAELEDIRMKMQGSLVLNEDGTIGYFDENGDFIALDLEEIVQNLQTITTLTDNGNGTFTYTSEDGTAVTFNANNDLLDNGNGTFTFTNAAGISLNFDARRTQIVDNGNGTFTINDDFGNSAIVDGSVTNELQNLSIVGDQLSISDGNTVTLPTSTGPQGPKGDQGDVGPQGPVGAPGVDGDSAYEVAVANGFVGTEAEWLASLEGADGANGLDGADGADGADGDSAYEVAVANGFVGTEAEWLASLKGDKGDTGDQGPQGPAGSDNQILSTSGGAGNISIENGNTLNLNVNDADADPTNEFQALVEAPSQPGVIGLTNGNTVTVNVNDADADPTNELITSGTLNGTDLEIVDAGGTTTVDLSALDNSGTDDQNLTSATISGNILTIEIEDGDPVTVDLSAYLDNTDEQDLTSATLAANNVLTIAIENGAPVNVDLSALLSDGSETDLQAGTNATVTGTGTTADPYIVSVPSLDDADADPTNEFQALVEAPSQPGVIGLTNGNTVTVNVNDADADPTNEIQTLSVSGTDLTISGGNTVSLPAAGPPGDSFIKAFGKVRADGSTAKIKGATATLIQTGVYRIDFTTPMSDGNYIIQLTNEAGNSMVYGTQDATGFLVLIKGNNGKAENTEFMFTVIDL</sequence>
<keyword evidence="4" id="KW-1185">Reference proteome</keyword>
<gene>
    <name evidence="3" type="ORF">SAMN05444394_0070</name>
</gene>
<dbReference type="RefSeq" id="WP_074222872.1">
    <property type="nucleotide sequence ID" value="NZ_FSRC01000001.1"/>
</dbReference>
<dbReference type="OrthoDB" id="9765957at2"/>
<reference evidence="4" key="1">
    <citation type="submission" date="2016-11" db="EMBL/GenBank/DDBJ databases">
        <authorList>
            <person name="Varghese N."/>
            <person name="Submissions S."/>
        </authorList>
    </citation>
    <scope>NUCLEOTIDE SEQUENCE [LARGE SCALE GENOMIC DNA]</scope>
    <source>
        <strain evidence="4">DSM 15292</strain>
    </source>
</reference>
<keyword evidence="2" id="KW-0732">Signal</keyword>
<proteinExistence type="predicted"/>